<reference evidence="1" key="1">
    <citation type="journal article" date="2022" name="Front. Plant Sci.">
        <title>Agronomic efficiency and genome mining analysis of the wheat-biostimulant rhizospheric bacterium Pseudomonas pergaminensis sp. nov. strain 1008T.</title>
        <authorList>
            <person name="Diaz M."/>
            <person name="Bach T."/>
            <person name="Gonzalez Anta G."/>
            <person name="Agaras B."/>
            <person name="Wibberg D."/>
            <person name="Noguera F."/>
            <person name="Canciani W."/>
            <person name="Valverde C."/>
        </authorList>
    </citation>
    <scope>NUCLEOTIDE SEQUENCE</scope>
    <source>
        <strain evidence="1">1008</strain>
    </source>
</reference>
<dbReference type="KEGG" id="ppeg:KUA23_17315"/>
<sequence length="127" mass="13636">MSAIQFQPLSASTVVSQSQVGALENTVNTAPIARGKIEVLVKASDVDKTINIAFRIAETVGMAFPNAEVGGPGPANFETPGDGYPIKFDFRPDGPDGTYTPELQQKITCFKEQFAQTLRHEGVENAH</sequence>
<reference evidence="1" key="2">
    <citation type="submission" date="2024-04" db="EMBL/GenBank/DDBJ databases">
        <authorList>
            <person name="Diaz M."/>
            <person name="Bach T."/>
            <person name="Gonzalez Anta G."/>
            <person name="Agaras B."/>
            <person name="Wibberg D."/>
            <person name="Noguera F."/>
            <person name="Canciani W."/>
            <person name="Ybarra T."/>
            <person name="Nunez M.L."/>
            <person name="Valverde C."/>
        </authorList>
    </citation>
    <scope>NUCLEOTIDE SEQUENCE</scope>
    <source>
        <strain evidence="1">1008</strain>
    </source>
</reference>
<dbReference type="AlphaFoldDB" id="A0ABD7TAZ8"/>
<accession>A0ABD7TAZ8</accession>
<proteinExistence type="predicted"/>
<evidence type="ECO:0000313" key="2">
    <source>
        <dbReference type="Proteomes" id="UP001056907"/>
    </source>
</evidence>
<dbReference type="Proteomes" id="UP001056907">
    <property type="component" value="Chromosome"/>
</dbReference>
<organism evidence="1 2">
    <name type="scientific">Pseudomonas pergaminensis</name>
    <dbReference type="NCBI Taxonomy" id="2853159"/>
    <lineage>
        <taxon>Bacteria</taxon>
        <taxon>Pseudomonadati</taxon>
        <taxon>Pseudomonadota</taxon>
        <taxon>Gammaproteobacteria</taxon>
        <taxon>Pseudomonadales</taxon>
        <taxon>Pseudomonadaceae</taxon>
        <taxon>Pseudomonas</taxon>
    </lineage>
</organism>
<gene>
    <name evidence="1" type="ORF">KUA23_17315</name>
</gene>
<evidence type="ECO:0000313" key="1">
    <source>
        <dbReference type="EMBL" id="USV98825.1"/>
    </source>
</evidence>
<name>A0ABD7TAZ8_9PSED</name>
<dbReference type="EMBL" id="CP078013">
    <property type="protein sequence ID" value="USV98825.1"/>
    <property type="molecule type" value="Genomic_DNA"/>
</dbReference>
<protein>
    <submittedName>
        <fullName evidence="1">Uncharacterized protein</fullName>
    </submittedName>
</protein>
<dbReference type="RefSeq" id="WP_252992502.1">
    <property type="nucleotide sequence ID" value="NZ_CP078013.2"/>
</dbReference>